<feature type="transmembrane region" description="Helical" evidence="9">
    <location>
        <begin position="314"/>
        <end position="331"/>
    </location>
</feature>
<dbReference type="Pfam" id="PF24878">
    <property type="entry name" value="YkcB_C"/>
    <property type="match status" value="1"/>
</dbReference>
<evidence type="ECO:0000256" key="2">
    <source>
        <dbReference type="ARBA" id="ARBA00022475"/>
    </source>
</evidence>
<dbReference type="InterPro" id="IPR038731">
    <property type="entry name" value="RgtA/B/C-like"/>
</dbReference>
<dbReference type="InterPro" id="IPR050297">
    <property type="entry name" value="LipidA_mod_glycosyltrf_83"/>
</dbReference>
<reference evidence="12" key="2">
    <citation type="submission" date="2020-09" db="EMBL/GenBank/DDBJ databases">
        <authorList>
            <person name="Sun Q."/>
            <person name="Ohkuma M."/>
        </authorList>
    </citation>
    <scope>NUCLEOTIDE SEQUENCE</scope>
    <source>
        <strain evidence="12">JCM 19831</strain>
    </source>
</reference>
<feature type="transmembrane region" description="Helical" evidence="9">
    <location>
        <begin position="343"/>
        <end position="362"/>
    </location>
</feature>
<feature type="transmembrane region" description="Helical" evidence="9">
    <location>
        <begin position="224"/>
        <end position="247"/>
    </location>
</feature>
<evidence type="ECO:0000313" key="13">
    <source>
        <dbReference type="Proteomes" id="UP000642070"/>
    </source>
</evidence>
<feature type="domain" description="Glycosyltransferase RgtA/B/C/D-like" evidence="10">
    <location>
        <begin position="82"/>
        <end position="236"/>
    </location>
</feature>
<dbReference type="GO" id="GO:0010041">
    <property type="term" value="P:response to iron(III) ion"/>
    <property type="evidence" value="ECO:0007669"/>
    <property type="project" value="TreeGrafter"/>
</dbReference>
<feature type="transmembrane region" description="Helical" evidence="9">
    <location>
        <begin position="426"/>
        <end position="444"/>
    </location>
</feature>
<evidence type="ECO:0000256" key="9">
    <source>
        <dbReference type="SAM" id="Phobius"/>
    </source>
</evidence>
<dbReference type="PANTHER" id="PTHR33908">
    <property type="entry name" value="MANNOSYLTRANSFERASE YKCB-RELATED"/>
    <property type="match status" value="1"/>
</dbReference>
<dbReference type="GO" id="GO:0009103">
    <property type="term" value="P:lipopolysaccharide biosynthetic process"/>
    <property type="evidence" value="ECO:0007669"/>
    <property type="project" value="UniProtKB-ARBA"/>
</dbReference>
<evidence type="ECO:0000256" key="4">
    <source>
        <dbReference type="ARBA" id="ARBA00022679"/>
    </source>
</evidence>
<dbReference type="EMBL" id="BMPI01000014">
    <property type="protein sequence ID" value="GGM29028.1"/>
    <property type="molecule type" value="Genomic_DNA"/>
</dbReference>
<gene>
    <name evidence="12" type="ORF">GCM10007977_032890</name>
</gene>
<dbReference type="RefSeq" id="WP_190250704.1">
    <property type="nucleotide sequence ID" value="NZ_BMPI01000014.1"/>
</dbReference>
<sequence length="611" mass="62095">MTTTLTRPAPAASTPAHAARRPRWEPWGLGALLLGTALLYLWGLSASGYANSFYAAAVQAGTQSWKALLFGSLDPGNVITVDKPPAALWVMGLSGRIFGFNSWSLLAPQALEGVLAVWLLFATVRRHFGAAAGLVAGAALALTPVAVLMFRFDNPDALLTLLLVAGAYCTTRAVERAGPVWLSLAATALGFAFLTKMLQGLLVLPGFALAYLVAAPTGLARRLLHLLTAGAALVVSAGWFVALVALWPAGSRPYIGGSTNDSLLELALGYNGLGRVFGGTGNPGGGGFNGGGNTAFGGATGVTRLFGASMGAEISWLLPAALVALVAGLWFTRRAPRTDRGRAALILWGGWLLVTGLTFSYMSGITHPYYTVALAPAVAALVAIGGRELWRARAALPARLALAAMIFVTAAWDFTLLAGTPDWHPWLRWTVLVVGGLAALLVAAVEVAGRLAVVGLVAALLSGFAGTAAWSLSTASQPHAGSIPTSGPSSAGGFGRGGFPGGGGMGGEGSADPDLAALLSATTTRWAAAVSGATSAASLELATGTSVIAIGGWDGSDPAPTLAEFQQLVAGGEIAYYIAGGRGGGNEIASWVAANYTATTVGASTVYDLRP</sequence>
<feature type="transmembrane region" description="Helical" evidence="9">
    <location>
        <begin position="128"/>
        <end position="150"/>
    </location>
</feature>
<evidence type="ECO:0000256" key="5">
    <source>
        <dbReference type="ARBA" id="ARBA00022692"/>
    </source>
</evidence>
<organism evidence="12 13">
    <name type="scientific">Dactylosporangium sucinum</name>
    <dbReference type="NCBI Taxonomy" id="1424081"/>
    <lineage>
        <taxon>Bacteria</taxon>
        <taxon>Bacillati</taxon>
        <taxon>Actinomycetota</taxon>
        <taxon>Actinomycetes</taxon>
        <taxon>Micromonosporales</taxon>
        <taxon>Micromonosporaceae</taxon>
        <taxon>Dactylosporangium</taxon>
    </lineage>
</organism>
<dbReference type="GO" id="GO:0016763">
    <property type="term" value="F:pentosyltransferase activity"/>
    <property type="evidence" value="ECO:0007669"/>
    <property type="project" value="TreeGrafter"/>
</dbReference>
<dbReference type="AlphaFoldDB" id="A0A917TMW9"/>
<comment type="subcellular location">
    <subcellularLocation>
        <location evidence="1">Cell membrane</location>
        <topology evidence="1">Multi-pass membrane protein</topology>
    </subcellularLocation>
</comment>
<evidence type="ECO:0000256" key="8">
    <source>
        <dbReference type="SAM" id="MobiDB-lite"/>
    </source>
</evidence>
<name>A0A917TMW9_9ACTN</name>
<evidence type="ECO:0000313" key="12">
    <source>
        <dbReference type="EMBL" id="GGM29028.1"/>
    </source>
</evidence>
<evidence type="ECO:0000256" key="1">
    <source>
        <dbReference type="ARBA" id="ARBA00004651"/>
    </source>
</evidence>
<dbReference type="Proteomes" id="UP000642070">
    <property type="component" value="Unassembled WGS sequence"/>
</dbReference>
<keyword evidence="7 9" id="KW-0472">Membrane</keyword>
<evidence type="ECO:0000256" key="3">
    <source>
        <dbReference type="ARBA" id="ARBA00022676"/>
    </source>
</evidence>
<feature type="transmembrane region" description="Helical" evidence="9">
    <location>
        <begin position="103"/>
        <end position="122"/>
    </location>
</feature>
<dbReference type="Pfam" id="PF13231">
    <property type="entry name" value="PMT_2"/>
    <property type="match status" value="1"/>
</dbReference>
<keyword evidence="5 9" id="KW-0812">Transmembrane</keyword>
<accession>A0A917TMW9</accession>
<comment type="caution">
    <text evidence="12">The sequence shown here is derived from an EMBL/GenBank/DDBJ whole genome shotgun (WGS) entry which is preliminary data.</text>
</comment>
<feature type="transmembrane region" description="Helical" evidence="9">
    <location>
        <begin position="27"/>
        <end position="44"/>
    </location>
</feature>
<keyword evidence="4 12" id="KW-0808">Transferase</keyword>
<dbReference type="PANTHER" id="PTHR33908:SF3">
    <property type="entry name" value="UNDECAPRENYL PHOSPHATE-ALPHA-4-AMINO-4-DEOXY-L-ARABINOSE ARABINOSYL TRANSFERASE"/>
    <property type="match status" value="1"/>
</dbReference>
<feature type="transmembrane region" description="Helical" evidence="9">
    <location>
        <begin position="451"/>
        <end position="472"/>
    </location>
</feature>
<proteinExistence type="predicted"/>
<feature type="transmembrane region" description="Helical" evidence="9">
    <location>
        <begin position="180"/>
        <end position="212"/>
    </location>
</feature>
<protein>
    <submittedName>
        <fullName evidence="12">Glycosyl transferase</fullName>
    </submittedName>
</protein>
<feature type="transmembrane region" description="Helical" evidence="9">
    <location>
        <begin position="398"/>
        <end position="420"/>
    </location>
</feature>
<evidence type="ECO:0000259" key="11">
    <source>
        <dbReference type="Pfam" id="PF24878"/>
    </source>
</evidence>
<feature type="domain" description="Putative mannosyltransferase YkcA/B-like C-terminal" evidence="11">
    <location>
        <begin position="521"/>
        <end position="595"/>
    </location>
</feature>
<feature type="compositionally biased region" description="Gly residues" evidence="8">
    <location>
        <begin position="490"/>
        <end position="506"/>
    </location>
</feature>
<feature type="region of interest" description="Disordered" evidence="8">
    <location>
        <begin position="480"/>
        <end position="506"/>
    </location>
</feature>
<keyword evidence="2" id="KW-1003">Cell membrane</keyword>
<keyword evidence="3" id="KW-0328">Glycosyltransferase</keyword>
<dbReference type="InterPro" id="IPR056785">
    <property type="entry name" value="YkcA/B-like_C"/>
</dbReference>
<evidence type="ECO:0000256" key="7">
    <source>
        <dbReference type="ARBA" id="ARBA00023136"/>
    </source>
</evidence>
<evidence type="ECO:0000259" key="10">
    <source>
        <dbReference type="Pfam" id="PF13231"/>
    </source>
</evidence>
<reference evidence="12" key="1">
    <citation type="journal article" date="2014" name="Int. J. Syst. Evol. Microbiol.">
        <title>Complete genome sequence of Corynebacterium casei LMG S-19264T (=DSM 44701T), isolated from a smear-ripened cheese.</title>
        <authorList>
            <consortium name="US DOE Joint Genome Institute (JGI-PGF)"/>
            <person name="Walter F."/>
            <person name="Albersmeier A."/>
            <person name="Kalinowski J."/>
            <person name="Ruckert C."/>
        </authorList>
    </citation>
    <scope>NUCLEOTIDE SEQUENCE</scope>
    <source>
        <strain evidence="12">JCM 19831</strain>
    </source>
</reference>
<evidence type="ECO:0000256" key="6">
    <source>
        <dbReference type="ARBA" id="ARBA00022989"/>
    </source>
</evidence>
<keyword evidence="6 9" id="KW-1133">Transmembrane helix</keyword>
<keyword evidence="13" id="KW-1185">Reference proteome</keyword>
<dbReference type="GO" id="GO:0005886">
    <property type="term" value="C:plasma membrane"/>
    <property type="evidence" value="ECO:0007669"/>
    <property type="project" value="UniProtKB-SubCell"/>
</dbReference>
<feature type="transmembrane region" description="Helical" evidence="9">
    <location>
        <begin position="368"/>
        <end position="386"/>
    </location>
</feature>